<dbReference type="Gene3D" id="3.40.50.300">
    <property type="entry name" value="P-loop containing nucleotide triphosphate hydrolases"/>
    <property type="match status" value="1"/>
</dbReference>
<evidence type="ECO:0000256" key="5">
    <source>
        <dbReference type="SAM" id="MobiDB-lite"/>
    </source>
</evidence>
<dbReference type="InterPro" id="IPR038718">
    <property type="entry name" value="SNF2-like_sf"/>
</dbReference>
<dbReference type="CDD" id="cd18011">
    <property type="entry name" value="DEXDc_RapA"/>
    <property type="match status" value="1"/>
</dbReference>
<keyword evidence="1" id="KW-0547">Nucleotide-binding</keyword>
<gene>
    <name evidence="8" type="ORF">SAMN05660976_00213</name>
</gene>
<reference evidence="8 9" key="1">
    <citation type="submission" date="2016-10" db="EMBL/GenBank/DDBJ databases">
        <authorList>
            <person name="de Groot N.N."/>
        </authorList>
    </citation>
    <scope>NUCLEOTIDE SEQUENCE [LARGE SCALE GENOMIC DNA]</scope>
    <source>
        <strain evidence="8 9">DSM 43357</strain>
    </source>
</reference>
<evidence type="ECO:0000256" key="2">
    <source>
        <dbReference type="ARBA" id="ARBA00022801"/>
    </source>
</evidence>
<evidence type="ECO:0000259" key="7">
    <source>
        <dbReference type="PROSITE" id="PS51194"/>
    </source>
</evidence>
<dbReference type="GO" id="GO:0016787">
    <property type="term" value="F:hydrolase activity"/>
    <property type="evidence" value="ECO:0007669"/>
    <property type="project" value="UniProtKB-KW"/>
</dbReference>
<dbReference type="InterPro" id="IPR027417">
    <property type="entry name" value="P-loop_NTPase"/>
</dbReference>
<name>A0A1H7FWB5_9ACTN</name>
<dbReference type="EMBL" id="FOBF01000001">
    <property type="protein sequence ID" value="SEK30373.1"/>
    <property type="molecule type" value="Genomic_DNA"/>
</dbReference>
<dbReference type="SMART" id="SM00490">
    <property type="entry name" value="HELICc"/>
    <property type="match status" value="1"/>
</dbReference>
<dbReference type="SMART" id="SM00487">
    <property type="entry name" value="DEXDc"/>
    <property type="match status" value="1"/>
</dbReference>
<dbReference type="SUPFAM" id="SSF52540">
    <property type="entry name" value="P-loop containing nucleoside triphosphate hydrolases"/>
    <property type="match status" value="2"/>
</dbReference>
<evidence type="ECO:0000256" key="1">
    <source>
        <dbReference type="ARBA" id="ARBA00022741"/>
    </source>
</evidence>
<accession>A0A1H7FWB5</accession>
<keyword evidence="2" id="KW-0378">Hydrolase</keyword>
<dbReference type="Pfam" id="PF00271">
    <property type="entry name" value="Helicase_C"/>
    <property type="match status" value="1"/>
</dbReference>
<proteinExistence type="predicted"/>
<protein>
    <submittedName>
        <fullName evidence="8">SNF2 family N-terminal domain-containing protein</fullName>
    </submittedName>
</protein>
<dbReference type="CDD" id="cd18793">
    <property type="entry name" value="SF2_C_SNF"/>
    <property type="match status" value="1"/>
</dbReference>
<dbReference type="Proteomes" id="UP000198953">
    <property type="component" value="Unassembled WGS sequence"/>
</dbReference>
<dbReference type="STRING" id="46177.SAMN05660976_00213"/>
<dbReference type="InterPro" id="IPR057342">
    <property type="entry name" value="DEXDc_RapA"/>
</dbReference>
<dbReference type="InterPro" id="IPR000330">
    <property type="entry name" value="SNF2_N"/>
</dbReference>
<keyword evidence="9" id="KW-1185">Reference proteome</keyword>
<dbReference type="InterPro" id="IPR014001">
    <property type="entry name" value="Helicase_ATP-bd"/>
</dbReference>
<dbReference type="GO" id="GO:0005524">
    <property type="term" value="F:ATP binding"/>
    <property type="evidence" value="ECO:0007669"/>
    <property type="project" value="UniProtKB-KW"/>
</dbReference>
<keyword evidence="3" id="KW-0347">Helicase</keyword>
<feature type="domain" description="Helicase ATP-binding" evidence="6">
    <location>
        <begin position="131"/>
        <end position="300"/>
    </location>
</feature>
<evidence type="ECO:0000313" key="8">
    <source>
        <dbReference type="EMBL" id="SEK30373.1"/>
    </source>
</evidence>
<dbReference type="GO" id="GO:0004386">
    <property type="term" value="F:helicase activity"/>
    <property type="evidence" value="ECO:0007669"/>
    <property type="project" value="UniProtKB-KW"/>
</dbReference>
<dbReference type="PANTHER" id="PTHR45766">
    <property type="entry name" value="DNA ANNEALING HELICASE AND ENDONUCLEASE ZRANB3 FAMILY MEMBER"/>
    <property type="match status" value="1"/>
</dbReference>
<feature type="region of interest" description="Disordered" evidence="5">
    <location>
        <begin position="785"/>
        <end position="808"/>
    </location>
</feature>
<dbReference type="AlphaFoldDB" id="A0A1H7FWB5"/>
<evidence type="ECO:0000259" key="6">
    <source>
        <dbReference type="PROSITE" id="PS51192"/>
    </source>
</evidence>
<dbReference type="PROSITE" id="PS51192">
    <property type="entry name" value="HELICASE_ATP_BIND_1"/>
    <property type="match status" value="1"/>
</dbReference>
<dbReference type="PANTHER" id="PTHR45766:SF6">
    <property type="entry name" value="SWI_SNF-RELATED MATRIX-ASSOCIATED ACTIN-DEPENDENT REGULATOR OF CHROMATIN SUBFAMILY A-LIKE PROTEIN 1"/>
    <property type="match status" value="1"/>
</dbReference>
<organism evidence="8 9">
    <name type="scientific">Nonomuraea pusilla</name>
    <dbReference type="NCBI Taxonomy" id="46177"/>
    <lineage>
        <taxon>Bacteria</taxon>
        <taxon>Bacillati</taxon>
        <taxon>Actinomycetota</taxon>
        <taxon>Actinomycetes</taxon>
        <taxon>Streptosporangiales</taxon>
        <taxon>Streptosporangiaceae</taxon>
        <taxon>Nonomuraea</taxon>
    </lineage>
</organism>
<evidence type="ECO:0000256" key="4">
    <source>
        <dbReference type="ARBA" id="ARBA00022840"/>
    </source>
</evidence>
<dbReference type="InterPro" id="IPR049730">
    <property type="entry name" value="SNF2/RAD54-like_C"/>
</dbReference>
<dbReference type="Pfam" id="PF00176">
    <property type="entry name" value="SNF2-rel_dom"/>
    <property type="match status" value="1"/>
</dbReference>
<keyword evidence="4" id="KW-0067">ATP-binding</keyword>
<evidence type="ECO:0000313" key="9">
    <source>
        <dbReference type="Proteomes" id="UP000198953"/>
    </source>
</evidence>
<feature type="domain" description="Helicase C-terminal" evidence="7">
    <location>
        <begin position="454"/>
        <end position="638"/>
    </location>
</feature>
<sequence>MDNGTAMGGQRFASGMTVLVRGEEWLVTEAHELPGPEDAAPVTRLVVTGTSPLVRDQTAIFFHAEGLDRIKPLLPEHTYLVKDSTEGFRRSRLFIEALLRKTPLPQGEQRLATVGSHLVDDLLYQREPSKRAFANLRPRLLIADAVGLGKTLEIGLLLSELIRRGRGDRILVVTPRHILEQFQHELWTRFAIPLVALDSTGIARMQQRLPAGRNPFDYYKRVIASIDTLKSARYREQLRGVEWDAVVMDESHKLISKTSRNNQLARVLAPTTHAFILASATPHNGDDESFNELISLIDPTAIVDVKQRATREQLEHLYVRRHKMSPDVAAQIGAEWAKRAQPKFVDCPATKAEEAVLDELYETWIRPPDGRTAPLTGQGSQLFPITLLKAFLSSHTALLATIDERINEVGKRIKKDPGRTGQYLLEREALERLQTLAEVVRSEAAAEGSPDPAKLTALVKELKEIRVGPKSPTRVVIFSERKATIDWLYEVLPGRLDFEQPVAVGKEKGVTGPIRILHGGQSDDAQQRIVKDFALEDSDVRVLLTSDIAAEGVNLHRQCHNLVHYDIPWSLITIEQRNGRIDRYGQRASPQIRVLIHRSADPAHDADETVSKALARKEDAAHRTLGEAGALMGFRDEEREAESIEKAYLAGRDIDEVVPDKPDDEDDIFLAAARSVAADAGVARSRSEDEVLRQSRLFPSMKEFVKDAFTEAYGDPSAAIGLTWLEPADYPDTFEFELNRDTGRLSDLQRRLSALPQSYLDERQVLMKMTLTFSADVARRRLELARKNSGEKPKRKGAATKEQKAQESGWPDISYLTDQHPVIEWLVDKVLASNAAENAGTHRLTAPVIAAHVPEPVFLVNGRYSNRQGKPTVMAWMAFRALPTGFALDPREFVQVLHDAHVNGEMHLRDVGDLTALQARVPAAIEAARAEMRRRRAAEEDRLMAPLQEYAERLAVWEKENAVRFEQLTLIGVRARAEKRVRKTATALKELIEELATDGEPMLRLIAVLVPVQKGE</sequence>
<dbReference type="PROSITE" id="PS51194">
    <property type="entry name" value="HELICASE_CTER"/>
    <property type="match status" value="1"/>
</dbReference>
<evidence type="ECO:0000256" key="3">
    <source>
        <dbReference type="ARBA" id="ARBA00022806"/>
    </source>
</evidence>
<dbReference type="InterPro" id="IPR001650">
    <property type="entry name" value="Helicase_C-like"/>
</dbReference>
<dbReference type="Gene3D" id="3.40.50.10810">
    <property type="entry name" value="Tandem AAA-ATPase domain"/>
    <property type="match status" value="1"/>
</dbReference>